<evidence type="ECO:0000256" key="2">
    <source>
        <dbReference type="SAM" id="Phobius"/>
    </source>
</evidence>
<feature type="region of interest" description="Disordered" evidence="1">
    <location>
        <begin position="48"/>
        <end position="75"/>
    </location>
</feature>
<evidence type="ECO:0000313" key="3">
    <source>
        <dbReference type="EMBL" id="EFL22358.1"/>
    </source>
</evidence>
<proteinExistence type="predicted"/>
<accession>D9WVI0</accession>
<dbReference type="HOGENOM" id="CLU_799056_0_0_11"/>
<dbReference type="AlphaFoldDB" id="D9WVI0"/>
<keyword evidence="2" id="KW-0472">Membrane</keyword>
<feature type="transmembrane region" description="Helical" evidence="2">
    <location>
        <begin position="242"/>
        <end position="264"/>
    </location>
</feature>
<dbReference type="Proteomes" id="UP000003963">
    <property type="component" value="Unassembled WGS sequence"/>
</dbReference>
<organism evidence="3 4">
    <name type="scientific">Streptomyces himastatinicus ATCC 53653</name>
    <dbReference type="NCBI Taxonomy" id="457427"/>
    <lineage>
        <taxon>Bacteria</taxon>
        <taxon>Bacillati</taxon>
        <taxon>Actinomycetota</taxon>
        <taxon>Actinomycetes</taxon>
        <taxon>Kitasatosporales</taxon>
        <taxon>Streptomycetaceae</taxon>
        <taxon>Streptomyces</taxon>
        <taxon>Streptomyces violaceusniger group</taxon>
    </lineage>
</organism>
<reference evidence="3 4" key="1">
    <citation type="submission" date="2009-02" db="EMBL/GenBank/DDBJ databases">
        <title>Annotation of Streptomyces hygroscopicus strain ATCC 53653.</title>
        <authorList>
            <consortium name="The Broad Institute Genome Sequencing Platform"/>
            <consortium name="Broad Institute Microbial Sequencing Center"/>
            <person name="Fischbach M."/>
            <person name="Godfrey P."/>
            <person name="Ward D."/>
            <person name="Young S."/>
            <person name="Zeng Q."/>
            <person name="Koehrsen M."/>
            <person name="Alvarado L."/>
            <person name="Berlin A.M."/>
            <person name="Bochicchio J."/>
            <person name="Borenstein D."/>
            <person name="Chapman S.B."/>
            <person name="Chen Z."/>
            <person name="Engels R."/>
            <person name="Freedman E."/>
            <person name="Gellesch M."/>
            <person name="Goldberg J."/>
            <person name="Griggs A."/>
            <person name="Gujja S."/>
            <person name="Heilman E.R."/>
            <person name="Heiman D.I."/>
            <person name="Hepburn T.A."/>
            <person name="Howarth C."/>
            <person name="Jen D."/>
            <person name="Larson L."/>
            <person name="Lewis B."/>
            <person name="Mehta T."/>
            <person name="Park D."/>
            <person name="Pearson M."/>
            <person name="Richards J."/>
            <person name="Roberts A."/>
            <person name="Saif S."/>
            <person name="Shea T.D."/>
            <person name="Shenoy N."/>
            <person name="Sisk P."/>
            <person name="Stolte C."/>
            <person name="Sykes S.N."/>
            <person name="Thomson T."/>
            <person name="Walk T."/>
            <person name="White J."/>
            <person name="Yandava C."/>
            <person name="Straight P."/>
            <person name="Clardy J."/>
            <person name="Hung D."/>
            <person name="Kolter R."/>
            <person name="Mekalanos J."/>
            <person name="Walker S."/>
            <person name="Walsh C.T."/>
            <person name="Wieland-Brown L.C."/>
            <person name="Haas B."/>
            <person name="Nusbaum C."/>
            <person name="Birren B."/>
        </authorList>
    </citation>
    <scope>NUCLEOTIDE SEQUENCE [LARGE SCALE GENOMIC DNA]</scope>
    <source>
        <strain evidence="3 4">ATCC 53653</strain>
    </source>
</reference>
<dbReference type="EMBL" id="GG657754">
    <property type="protein sequence ID" value="EFL22358.1"/>
    <property type="molecule type" value="Genomic_DNA"/>
</dbReference>
<keyword evidence="2" id="KW-0812">Transmembrane</keyword>
<gene>
    <name evidence="3" type="ORF">SSOG_02069</name>
</gene>
<sequence length="347" mass="37911">MCTSGHGCAQRQAGERSRHGGRCRSHKSPQIVSGSEYRMVGWRIPGTRTRAQAKPPVAGPSAPRTRTGRRAPHAARAMTSAFIRNGRVRPGARSSPRTGRARMRKFLWLGGSTPDEGGPDGCVAHTIRISDQRTARHRTKTPLAFPEWQDPSGGGLDEYLAARKDGTRAFVLWADSRRERVFATVATTSARKGGAATYEVLGAAGESLAVITRHPAMKRGLRTRWTVQQTGARRASGVKGRLFWWLVWWLTLPLQAVIVVAGAVQSGMADEAAQAPRRTKWRAGWRVVLDYRRGPSSSFELEVRADWWDDRVVAALVALLRSHDGWMGADWDTARSAGTAGPASCGS</sequence>
<feature type="region of interest" description="Disordered" evidence="1">
    <location>
        <begin position="1"/>
        <end position="30"/>
    </location>
</feature>
<evidence type="ECO:0000256" key="1">
    <source>
        <dbReference type="SAM" id="MobiDB-lite"/>
    </source>
</evidence>
<evidence type="ECO:0000313" key="4">
    <source>
        <dbReference type="Proteomes" id="UP000003963"/>
    </source>
</evidence>
<name>D9WVI0_9ACTN</name>
<evidence type="ECO:0008006" key="5">
    <source>
        <dbReference type="Google" id="ProtNLM"/>
    </source>
</evidence>
<keyword evidence="4" id="KW-1185">Reference proteome</keyword>
<protein>
    <recommendedName>
        <fullName evidence="5">PE-PGRS family protein</fullName>
    </recommendedName>
</protein>
<keyword evidence="2" id="KW-1133">Transmembrane helix</keyword>